<evidence type="ECO:0000313" key="6">
    <source>
        <dbReference type="EMBL" id="BAW80719.1"/>
    </source>
</evidence>
<reference evidence="6 7" key="1">
    <citation type="journal article" date="2017" name="ISME J.">
        <title>An acid-tolerant ammonia-oxidizing ?-proteobacterium from soil.</title>
        <authorList>
            <person name="Hayatsu M."/>
            <person name="Tago K."/>
            <person name="Uchiyama I."/>
            <person name="Toyoda A."/>
            <person name="Wang Y."/>
            <person name="Shimomura Y."/>
            <person name="Okubo T."/>
            <person name="Kurisu F."/>
            <person name="Hirono Y."/>
            <person name="Nonaka K."/>
            <person name="Akiyama H."/>
            <person name="Itoh T."/>
            <person name="Takami H."/>
        </authorList>
    </citation>
    <scope>NUCLEOTIDE SEQUENCE [LARGE SCALE GENOMIC DNA]</scope>
    <source>
        <strain evidence="6 7">TAO100</strain>
    </source>
</reference>
<dbReference type="PANTHER" id="PTHR12714:SF9">
    <property type="entry name" value="PROTEIN-S-ISOPRENYLCYSTEINE O-METHYLTRANSFERASE"/>
    <property type="match status" value="1"/>
</dbReference>
<dbReference type="Pfam" id="PF04191">
    <property type="entry name" value="PEMT"/>
    <property type="match status" value="1"/>
</dbReference>
<evidence type="ECO:0000256" key="2">
    <source>
        <dbReference type="ARBA" id="ARBA00022692"/>
    </source>
</evidence>
<dbReference type="PANTHER" id="PTHR12714">
    <property type="entry name" value="PROTEIN-S ISOPRENYLCYSTEINE O-METHYLTRANSFERASE"/>
    <property type="match status" value="1"/>
</dbReference>
<name>A0A1Q2SNP8_9GAMM</name>
<keyword evidence="2 5" id="KW-0812">Transmembrane</keyword>
<evidence type="ECO:0000256" key="3">
    <source>
        <dbReference type="ARBA" id="ARBA00022989"/>
    </source>
</evidence>
<dbReference type="GO" id="GO:0032259">
    <property type="term" value="P:methylation"/>
    <property type="evidence" value="ECO:0007669"/>
    <property type="project" value="UniProtKB-KW"/>
</dbReference>
<protein>
    <submittedName>
        <fullName evidence="6">Isoprenylcysteine carboxyl methyltransferase</fullName>
    </submittedName>
</protein>
<proteinExistence type="predicted"/>
<feature type="transmembrane region" description="Helical" evidence="5">
    <location>
        <begin position="66"/>
        <end position="86"/>
    </location>
</feature>
<evidence type="ECO:0000256" key="1">
    <source>
        <dbReference type="ARBA" id="ARBA00004127"/>
    </source>
</evidence>
<dbReference type="GO" id="GO:0008168">
    <property type="term" value="F:methyltransferase activity"/>
    <property type="evidence" value="ECO:0007669"/>
    <property type="project" value="UniProtKB-KW"/>
</dbReference>
<gene>
    <name evidence="6" type="ORF">TAO_1349</name>
</gene>
<dbReference type="GO" id="GO:0012505">
    <property type="term" value="C:endomembrane system"/>
    <property type="evidence" value="ECO:0007669"/>
    <property type="project" value="UniProtKB-SubCell"/>
</dbReference>
<dbReference type="KEGG" id="ntt:TAO_1349"/>
<keyword evidence="4 5" id="KW-0472">Membrane</keyword>
<keyword evidence="3 5" id="KW-1133">Transmembrane helix</keyword>
<feature type="transmembrane region" description="Helical" evidence="5">
    <location>
        <begin position="33"/>
        <end position="54"/>
    </location>
</feature>
<organism evidence="6 7">
    <name type="scientific">Candidatus Nitrosoglobus terrae</name>
    <dbReference type="NCBI Taxonomy" id="1630141"/>
    <lineage>
        <taxon>Bacteria</taxon>
        <taxon>Pseudomonadati</taxon>
        <taxon>Pseudomonadota</taxon>
        <taxon>Gammaproteobacteria</taxon>
        <taxon>Chromatiales</taxon>
        <taxon>Chromatiaceae</taxon>
        <taxon>Candidatus Nitrosoglobus</taxon>
    </lineage>
</organism>
<dbReference type="Gene3D" id="1.20.120.1630">
    <property type="match status" value="1"/>
</dbReference>
<sequence>MLLVTIVLGRVLVMARSGTKAMKFGKTDKSDFLILPFVVFYFYRIFATTFRWPTVGSYDASLLDRVAWMGVVFCVAALILCVWSLVSFGTSFRVGIDTDNPNKLITTGVFAYSRNPIYVAFTAILFGEILIAPDWLLLLYLVAGVWLFNRQVMREEQFMGSHYGSEYVIYRQRVRRYI</sequence>
<dbReference type="AlphaFoldDB" id="A0A1Q2SNP8"/>
<dbReference type="InterPro" id="IPR007318">
    <property type="entry name" value="Phopholipid_MeTrfase"/>
</dbReference>
<accession>A0A1Q2SNP8</accession>
<keyword evidence="6" id="KW-0808">Transferase</keyword>
<comment type="subcellular location">
    <subcellularLocation>
        <location evidence="1">Endomembrane system</location>
        <topology evidence="1">Multi-pass membrane protein</topology>
    </subcellularLocation>
</comment>
<dbReference type="EMBL" id="AP014836">
    <property type="protein sequence ID" value="BAW80719.1"/>
    <property type="molecule type" value="Genomic_DNA"/>
</dbReference>
<feature type="transmembrane region" description="Helical" evidence="5">
    <location>
        <begin position="117"/>
        <end position="148"/>
    </location>
</feature>
<evidence type="ECO:0000256" key="5">
    <source>
        <dbReference type="SAM" id="Phobius"/>
    </source>
</evidence>
<dbReference type="Proteomes" id="UP000243679">
    <property type="component" value="Chromosome"/>
</dbReference>
<keyword evidence="7" id="KW-1185">Reference proteome</keyword>
<evidence type="ECO:0000256" key="4">
    <source>
        <dbReference type="ARBA" id="ARBA00023136"/>
    </source>
</evidence>
<evidence type="ECO:0000313" key="7">
    <source>
        <dbReference type="Proteomes" id="UP000243679"/>
    </source>
</evidence>
<keyword evidence="6" id="KW-0489">Methyltransferase</keyword>